<sequence length="566" mass="63210">MAVLSDVQEVSRWIEHNVSTADPAWAMSKAIKKKVQMPAPSLEFEGKKSKFLSFVDGYFKRPADVRAEAEVMREKYLNNKGPLGYRNRVFTKYACRVEFLTELIPNGEYTSPICGGLKLIISAARRHRNLVDVVLASLDALSEEAEGTATYIPGGSFKTGLRFIVNGEDYGATLQAKITSNIQGKSKAFDRAIQACFHQKTEAMAQNIVMIGKTLDHFSTTYAVDAHKREEEARRFWANCENGFKAVQSIEDHLHGIIKDLRGRVDQLEQRNTQYLLIQQSQHNNFFLSSPQPKVSDGQLLSALGFGSAAEAQHRALDAVQREIEFVSFVGHSLGHYQQGRISFVMENPAFREWFRSTTSNVLVVRGMDFNATQSDVVSTLSYMCAMLAKTVSQVQSVQPALFFCRLHSDPDGTLAGPRGMLSSLVSQLALSLAGRLDLGFLGADDLSRIQGRRLEDLWMLFEVIVNGLGPGFVFCMIDGVEFFESKINSRDMHQVMHWMSSFAADKERQPGGLVFKLLVTSPMGSEHLRQWYPGAVEVTLPGNYLGDGHGFNELRMMTSTQEMLL</sequence>
<dbReference type="PANTHER" id="PTHR40619:SF3">
    <property type="entry name" value="FUNGAL STAND N-TERMINAL GOODBYE DOMAIN-CONTAINING PROTEIN"/>
    <property type="match status" value="1"/>
</dbReference>
<accession>A0A8H6JNJ6</accession>
<proteinExistence type="predicted"/>
<gene>
    <name evidence="1" type="ORF">CPLU01_14023</name>
</gene>
<dbReference type="Proteomes" id="UP000654918">
    <property type="component" value="Unassembled WGS sequence"/>
</dbReference>
<protein>
    <submittedName>
        <fullName evidence="1">Uncharacterized protein</fullName>
    </submittedName>
</protein>
<organism evidence="1 2">
    <name type="scientific">Colletotrichum plurivorum</name>
    <dbReference type="NCBI Taxonomy" id="2175906"/>
    <lineage>
        <taxon>Eukaryota</taxon>
        <taxon>Fungi</taxon>
        <taxon>Dikarya</taxon>
        <taxon>Ascomycota</taxon>
        <taxon>Pezizomycotina</taxon>
        <taxon>Sordariomycetes</taxon>
        <taxon>Hypocreomycetidae</taxon>
        <taxon>Glomerellales</taxon>
        <taxon>Glomerellaceae</taxon>
        <taxon>Colletotrichum</taxon>
        <taxon>Colletotrichum orchidearum species complex</taxon>
    </lineage>
</organism>
<comment type="caution">
    <text evidence="1">The sequence shown here is derived from an EMBL/GenBank/DDBJ whole genome shotgun (WGS) entry which is preliminary data.</text>
</comment>
<dbReference type="PANTHER" id="PTHR40619">
    <property type="entry name" value="FUNGAL STAND N-TERMINAL GOODBYE DOMAIN-CONTAINING PROTEIN"/>
    <property type="match status" value="1"/>
</dbReference>
<name>A0A8H6JNJ6_9PEZI</name>
<evidence type="ECO:0000313" key="1">
    <source>
        <dbReference type="EMBL" id="KAF6815876.1"/>
    </source>
</evidence>
<keyword evidence="2" id="KW-1185">Reference proteome</keyword>
<reference evidence="1" key="1">
    <citation type="journal article" date="2020" name="Phytopathology">
        <title>Genome Sequence Resources of Colletotrichum truncatum, C. plurivorum, C. musicola, and C. sojae: Four Species Pathogenic to Soybean (Glycine max).</title>
        <authorList>
            <person name="Rogerio F."/>
            <person name="Boufleur T.R."/>
            <person name="Ciampi-Guillardi M."/>
            <person name="Sukno S.A."/>
            <person name="Thon M.R."/>
            <person name="Massola Junior N.S."/>
            <person name="Baroncelli R."/>
        </authorList>
    </citation>
    <scope>NUCLEOTIDE SEQUENCE</scope>
    <source>
        <strain evidence="1">LFN00145</strain>
    </source>
</reference>
<dbReference type="AlphaFoldDB" id="A0A8H6JNJ6"/>
<evidence type="ECO:0000313" key="2">
    <source>
        <dbReference type="Proteomes" id="UP000654918"/>
    </source>
</evidence>
<dbReference type="EMBL" id="WIGO01000348">
    <property type="protein sequence ID" value="KAF6815876.1"/>
    <property type="molecule type" value="Genomic_DNA"/>
</dbReference>